<feature type="repeat" description="ANK" evidence="1">
    <location>
        <begin position="26"/>
        <end position="48"/>
    </location>
</feature>
<dbReference type="OrthoDB" id="341259at2759"/>
<protein>
    <submittedName>
        <fullName evidence="2">Uncharacterized protein</fullName>
    </submittedName>
</protein>
<dbReference type="EMBL" id="ML976989">
    <property type="protein sequence ID" value="KAF1957612.1"/>
    <property type="molecule type" value="Genomic_DNA"/>
</dbReference>
<dbReference type="AlphaFoldDB" id="A0A6A5U185"/>
<evidence type="ECO:0000313" key="2">
    <source>
        <dbReference type="EMBL" id="KAF1957612.1"/>
    </source>
</evidence>
<proteinExistence type="predicted"/>
<dbReference type="Proteomes" id="UP000800035">
    <property type="component" value="Unassembled WGS sequence"/>
</dbReference>
<dbReference type="Pfam" id="PF12796">
    <property type="entry name" value="Ank_2"/>
    <property type="match status" value="1"/>
</dbReference>
<dbReference type="PROSITE" id="PS50088">
    <property type="entry name" value="ANK_REPEAT"/>
    <property type="match status" value="1"/>
</dbReference>
<accession>A0A6A5U185</accession>
<feature type="non-terminal residue" evidence="2">
    <location>
        <position position="65"/>
    </location>
</feature>
<dbReference type="InterPro" id="IPR036770">
    <property type="entry name" value="Ankyrin_rpt-contain_sf"/>
</dbReference>
<evidence type="ECO:0000313" key="3">
    <source>
        <dbReference type="Proteomes" id="UP000800035"/>
    </source>
</evidence>
<reference evidence="2" key="1">
    <citation type="journal article" date="2020" name="Stud. Mycol.">
        <title>101 Dothideomycetes genomes: a test case for predicting lifestyles and emergence of pathogens.</title>
        <authorList>
            <person name="Haridas S."/>
            <person name="Albert R."/>
            <person name="Binder M."/>
            <person name="Bloem J."/>
            <person name="Labutti K."/>
            <person name="Salamov A."/>
            <person name="Andreopoulos B."/>
            <person name="Baker S."/>
            <person name="Barry K."/>
            <person name="Bills G."/>
            <person name="Bluhm B."/>
            <person name="Cannon C."/>
            <person name="Castanera R."/>
            <person name="Culley D."/>
            <person name="Daum C."/>
            <person name="Ezra D."/>
            <person name="Gonzalez J."/>
            <person name="Henrissat B."/>
            <person name="Kuo A."/>
            <person name="Liang C."/>
            <person name="Lipzen A."/>
            <person name="Lutzoni F."/>
            <person name="Magnuson J."/>
            <person name="Mondo S."/>
            <person name="Nolan M."/>
            <person name="Ohm R."/>
            <person name="Pangilinan J."/>
            <person name="Park H.-J."/>
            <person name="Ramirez L."/>
            <person name="Alfaro M."/>
            <person name="Sun H."/>
            <person name="Tritt A."/>
            <person name="Yoshinaga Y."/>
            <person name="Zwiers L.-H."/>
            <person name="Turgeon B."/>
            <person name="Goodwin S."/>
            <person name="Spatafora J."/>
            <person name="Crous P."/>
            <person name="Grigoriev I."/>
        </authorList>
    </citation>
    <scope>NUCLEOTIDE SEQUENCE</scope>
    <source>
        <strain evidence="2">CBS 675.92</strain>
    </source>
</reference>
<sequence>ALQRNLQLVKLLHDNHQASIDGVDVMGRNALHIAVVSGEEEIVRYVLSIHPEFVNSPDSRGWTPL</sequence>
<dbReference type="SUPFAM" id="SSF48403">
    <property type="entry name" value="Ankyrin repeat"/>
    <property type="match status" value="1"/>
</dbReference>
<evidence type="ECO:0000256" key="1">
    <source>
        <dbReference type="PROSITE-ProRule" id="PRU00023"/>
    </source>
</evidence>
<dbReference type="PROSITE" id="PS50297">
    <property type="entry name" value="ANK_REP_REGION"/>
    <property type="match status" value="1"/>
</dbReference>
<keyword evidence="1" id="KW-0040">ANK repeat</keyword>
<gene>
    <name evidence="2" type="ORF">CC80DRAFT_354357</name>
</gene>
<keyword evidence="3" id="KW-1185">Reference proteome</keyword>
<feature type="non-terminal residue" evidence="2">
    <location>
        <position position="1"/>
    </location>
</feature>
<organism evidence="2 3">
    <name type="scientific">Byssothecium circinans</name>
    <dbReference type="NCBI Taxonomy" id="147558"/>
    <lineage>
        <taxon>Eukaryota</taxon>
        <taxon>Fungi</taxon>
        <taxon>Dikarya</taxon>
        <taxon>Ascomycota</taxon>
        <taxon>Pezizomycotina</taxon>
        <taxon>Dothideomycetes</taxon>
        <taxon>Pleosporomycetidae</taxon>
        <taxon>Pleosporales</taxon>
        <taxon>Massarineae</taxon>
        <taxon>Massarinaceae</taxon>
        <taxon>Byssothecium</taxon>
    </lineage>
</organism>
<dbReference type="InterPro" id="IPR002110">
    <property type="entry name" value="Ankyrin_rpt"/>
</dbReference>
<name>A0A6A5U185_9PLEO</name>
<dbReference type="Gene3D" id="1.25.40.20">
    <property type="entry name" value="Ankyrin repeat-containing domain"/>
    <property type="match status" value="1"/>
</dbReference>